<evidence type="ECO:0000313" key="1">
    <source>
        <dbReference type="EMBL" id="SFF80399.1"/>
    </source>
</evidence>
<reference evidence="1 2" key="1">
    <citation type="submission" date="2016-10" db="EMBL/GenBank/DDBJ databases">
        <authorList>
            <person name="de Groot N.N."/>
        </authorList>
    </citation>
    <scope>NUCLEOTIDE SEQUENCE [LARGE SCALE GENOMIC DNA]</scope>
    <source>
        <strain evidence="1 2">NLAE-zl-G419</strain>
    </source>
</reference>
<dbReference type="AlphaFoldDB" id="A0A1I2LPP2"/>
<dbReference type="Proteomes" id="UP000182135">
    <property type="component" value="Unassembled WGS sequence"/>
</dbReference>
<evidence type="ECO:0000313" key="2">
    <source>
        <dbReference type="Proteomes" id="UP000182135"/>
    </source>
</evidence>
<proteinExistence type="predicted"/>
<organism evidence="1 2">
    <name type="scientific">Clostridium cadaveris</name>
    <dbReference type="NCBI Taxonomy" id="1529"/>
    <lineage>
        <taxon>Bacteria</taxon>
        <taxon>Bacillati</taxon>
        <taxon>Bacillota</taxon>
        <taxon>Clostridia</taxon>
        <taxon>Eubacteriales</taxon>
        <taxon>Clostridiaceae</taxon>
        <taxon>Clostridium</taxon>
    </lineage>
</organism>
<dbReference type="EMBL" id="FOOE01000011">
    <property type="protein sequence ID" value="SFF80399.1"/>
    <property type="molecule type" value="Genomic_DNA"/>
</dbReference>
<name>A0A1I2LPP2_9CLOT</name>
<sequence>MNKRVIKLVAIAIILTLTLTALLNSNIRLGEAIPTWFMK</sequence>
<dbReference type="STRING" id="1529.SAMN04487885_1115"/>
<keyword evidence="2" id="KW-1185">Reference proteome</keyword>
<protein>
    <submittedName>
        <fullName evidence="1">Uncharacterized protein</fullName>
    </submittedName>
</protein>
<gene>
    <name evidence="1" type="ORF">SAMN04487885_1115</name>
</gene>
<accession>A0A1I2LPP2</accession>